<comment type="caution">
    <text evidence="1">The sequence shown here is derived from an EMBL/GenBank/DDBJ whole genome shotgun (WGS) entry which is preliminary data.</text>
</comment>
<accession>A0A235EXB5</accession>
<reference evidence="1 2" key="1">
    <citation type="submission" date="2017-07" db="EMBL/GenBank/DDBJ databases">
        <title>Thauera sp. KNDSS-Mac4 genome sequence and assembly.</title>
        <authorList>
            <person name="Mayilraj S."/>
        </authorList>
    </citation>
    <scope>NUCLEOTIDE SEQUENCE [LARGE SCALE GENOMIC DNA]</scope>
    <source>
        <strain evidence="1 2">KNDSS-Mac4</strain>
    </source>
</reference>
<sequence length="87" mass="9857">MKAHGLDDIQPRYRSAAQWLAQNWEAVRSITPNTSDPIQLQKDFNEQKTTSILPADLAEVEAEKVETIELDQRSAERVAKVINPRKG</sequence>
<evidence type="ECO:0000313" key="1">
    <source>
        <dbReference type="EMBL" id="OYD53650.1"/>
    </source>
</evidence>
<protein>
    <submittedName>
        <fullName evidence="1">Uncharacterized protein</fullName>
    </submittedName>
</protein>
<proteinExistence type="predicted"/>
<organism evidence="1 2">
    <name type="scientific">Thauera propionica</name>
    <dbReference type="NCBI Taxonomy" id="2019431"/>
    <lineage>
        <taxon>Bacteria</taxon>
        <taxon>Pseudomonadati</taxon>
        <taxon>Pseudomonadota</taxon>
        <taxon>Betaproteobacteria</taxon>
        <taxon>Rhodocyclales</taxon>
        <taxon>Zoogloeaceae</taxon>
        <taxon>Thauera</taxon>
    </lineage>
</organism>
<keyword evidence="2" id="KW-1185">Reference proteome</keyword>
<evidence type="ECO:0000313" key="2">
    <source>
        <dbReference type="Proteomes" id="UP000215181"/>
    </source>
</evidence>
<gene>
    <name evidence="1" type="ORF">CGK74_11925</name>
</gene>
<dbReference type="AlphaFoldDB" id="A0A235EXB5"/>
<dbReference type="EMBL" id="NOIH01000013">
    <property type="protein sequence ID" value="OYD53650.1"/>
    <property type="molecule type" value="Genomic_DNA"/>
</dbReference>
<dbReference type="Proteomes" id="UP000215181">
    <property type="component" value="Unassembled WGS sequence"/>
</dbReference>
<name>A0A235EXB5_9RHOO</name>